<dbReference type="EMBL" id="JANARS010000009">
    <property type="protein sequence ID" value="MCP3423731.1"/>
    <property type="molecule type" value="Genomic_DNA"/>
</dbReference>
<keyword evidence="7" id="KW-1185">Reference proteome</keyword>
<evidence type="ECO:0000256" key="2">
    <source>
        <dbReference type="ARBA" id="ARBA00023125"/>
    </source>
</evidence>
<dbReference type="InterPro" id="IPR059106">
    <property type="entry name" value="WHD_MalT"/>
</dbReference>
<organism evidence="6 7">
    <name type="scientific">Nocardioides pinisoli</name>
    <dbReference type="NCBI Taxonomy" id="2950279"/>
    <lineage>
        <taxon>Bacteria</taxon>
        <taxon>Bacillati</taxon>
        <taxon>Actinomycetota</taxon>
        <taxon>Actinomycetes</taxon>
        <taxon>Propionibacteriales</taxon>
        <taxon>Nocardioidaceae</taxon>
        <taxon>Nocardioides</taxon>
    </lineage>
</organism>
<dbReference type="PROSITE" id="PS50043">
    <property type="entry name" value="HTH_LUXR_2"/>
    <property type="match status" value="1"/>
</dbReference>
<dbReference type="InterPro" id="IPR016032">
    <property type="entry name" value="Sig_transdc_resp-reg_C-effctor"/>
</dbReference>
<evidence type="ECO:0000256" key="1">
    <source>
        <dbReference type="ARBA" id="ARBA00023015"/>
    </source>
</evidence>
<dbReference type="InterPro" id="IPR027417">
    <property type="entry name" value="P-loop_NTPase"/>
</dbReference>
<evidence type="ECO:0000313" key="7">
    <source>
        <dbReference type="Proteomes" id="UP001204524"/>
    </source>
</evidence>
<dbReference type="Proteomes" id="UP001204524">
    <property type="component" value="Unassembled WGS sequence"/>
</dbReference>
<dbReference type="RefSeq" id="WP_254182900.1">
    <property type="nucleotide sequence ID" value="NZ_JANARS010000009.1"/>
</dbReference>
<evidence type="ECO:0000256" key="4">
    <source>
        <dbReference type="SAM" id="MobiDB-lite"/>
    </source>
</evidence>
<dbReference type="InterPro" id="IPR000792">
    <property type="entry name" value="Tscrpt_reg_LuxR_C"/>
</dbReference>
<sequence length="893" mass="96148">MGETARSARDRAPGRHDDGVRDDEAGVPHLPQTFVARFDLWRRLDAAAGSTIVTLVAPAGAGKTLGVAGWLRNARPRASRGDVLWLDAGRGLDHAVVETALGDPERAGGGPPRLLVVDDAHALPSSAVRLIDDRLTGAPHTMRLLLLSRWDLPLTRIAPQLRGHLTELRGDVLRLSADESSQLIERHVGPSSPEVVSAIAAHADGWCAVAVLASRLVAASPDQQGAVRRLAQGGSTVADQVVNEVFSTLSSRERHLLLCTASEHEVSAERAAHLTHDRGAGLVLDGLESTGLLVTRSEHSPLAAPPRTGPRPAETPRFRIHPLLAEVVRRRISAGGVDVERARSSVLRAVQLDASRGARDDAFGRLADIGLAEPAVRQLVEDGTRLLTRGHGKDVVTFAHRWPDVVDAHPECWFVLAVERWTHGDITSTMHWLDRLVARSADDVAASPRLTAQVLCAHLMRARAGFEDLAPVVQEAQQVVGSTAFSRTPSDLQPHVLAELGIAQLKLGLAVPAEANLLRAAQLGDELDMPAHAASAFTHLAGLYYMRGREHVAQRLAERSLHAMKHLATVFPVIRHRAELYGALARMSTLPVPTGPDQSPGGQIPTAAVLHPADTTTRFWQQVHDARVHLTGRSVIGAEQTLQGIMDVPGLPRHLRATVLVERAYLAALCDDRPTVRSLADELDAHGSTGEALLLRGVEADLVGDLRHAAEHLAAAVGHRMLDQPPCRALALVGRGQLLHALGEHGPAREVVLEAVRATESRGNYVPFLGWSRHGTPVHTILTELGDADPTTWLGALRELTREHSDITADLAPSTATTREWASATDALVTTRLSPRERDVLRELARGATYADIAAGLYVSENTVKTHVSSLYNKLGAGRRSEALSTARRLRLI</sequence>
<comment type="caution">
    <text evidence="6">The sequence shown here is derived from an EMBL/GenBank/DDBJ whole genome shotgun (WGS) entry which is preliminary data.</text>
</comment>
<evidence type="ECO:0000259" key="5">
    <source>
        <dbReference type="PROSITE" id="PS50043"/>
    </source>
</evidence>
<dbReference type="Gene3D" id="1.10.10.10">
    <property type="entry name" value="Winged helix-like DNA-binding domain superfamily/Winged helix DNA-binding domain"/>
    <property type="match status" value="1"/>
</dbReference>
<dbReference type="CDD" id="cd06170">
    <property type="entry name" value="LuxR_C_like"/>
    <property type="match status" value="1"/>
</dbReference>
<keyword evidence="2" id="KW-0238">DNA-binding</keyword>
<gene>
    <name evidence="6" type="ORF">NCI01_18145</name>
</gene>
<dbReference type="PROSITE" id="PS00622">
    <property type="entry name" value="HTH_LUXR_1"/>
    <property type="match status" value="1"/>
</dbReference>
<dbReference type="PRINTS" id="PR00038">
    <property type="entry name" value="HTHLUXR"/>
</dbReference>
<dbReference type="PANTHER" id="PTHR44688">
    <property type="entry name" value="DNA-BINDING TRANSCRIPTIONAL ACTIVATOR DEVR_DOSR"/>
    <property type="match status" value="1"/>
</dbReference>
<evidence type="ECO:0000313" key="6">
    <source>
        <dbReference type="EMBL" id="MCP3423731.1"/>
    </source>
</evidence>
<dbReference type="InterPro" id="IPR011990">
    <property type="entry name" value="TPR-like_helical_dom_sf"/>
</dbReference>
<reference evidence="6 7" key="1">
    <citation type="submission" date="2022-06" db="EMBL/GenBank/DDBJ databases">
        <authorList>
            <person name="So Y."/>
        </authorList>
    </citation>
    <scope>NUCLEOTIDE SEQUENCE [LARGE SCALE GENOMIC DNA]</scope>
    <source>
        <strain evidence="6 7">STR3</strain>
    </source>
</reference>
<proteinExistence type="predicted"/>
<dbReference type="Pfam" id="PF25873">
    <property type="entry name" value="WHD_MalT"/>
    <property type="match status" value="1"/>
</dbReference>
<dbReference type="InterPro" id="IPR036388">
    <property type="entry name" value="WH-like_DNA-bd_sf"/>
</dbReference>
<feature type="region of interest" description="Disordered" evidence="4">
    <location>
        <begin position="1"/>
        <end position="26"/>
    </location>
</feature>
<dbReference type="SMART" id="SM00421">
    <property type="entry name" value="HTH_LUXR"/>
    <property type="match status" value="1"/>
</dbReference>
<dbReference type="SUPFAM" id="SSF52540">
    <property type="entry name" value="P-loop containing nucleoside triphosphate hydrolases"/>
    <property type="match status" value="1"/>
</dbReference>
<feature type="domain" description="HTH luxR-type" evidence="5">
    <location>
        <begin position="826"/>
        <end position="891"/>
    </location>
</feature>
<dbReference type="Pfam" id="PF00196">
    <property type="entry name" value="GerE"/>
    <property type="match status" value="1"/>
</dbReference>
<dbReference type="PANTHER" id="PTHR44688:SF16">
    <property type="entry name" value="DNA-BINDING TRANSCRIPTIONAL ACTIVATOR DEVR_DOSR"/>
    <property type="match status" value="1"/>
</dbReference>
<protein>
    <submittedName>
        <fullName evidence="6">LuxR C-terminal-related transcriptional regulator</fullName>
    </submittedName>
</protein>
<name>A0ABT1L2L7_9ACTN</name>
<dbReference type="SUPFAM" id="SSF46894">
    <property type="entry name" value="C-terminal effector domain of the bipartite response regulators"/>
    <property type="match status" value="1"/>
</dbReference>
<evidence type="ECO:0000256" key="3">
    <source>
        <dbReference type="ARBA" id="ARBA00023163"/>
    </source>
</evidence>
<keyword evidence="3" id="KW-0804">Transcription</keyword>
<dbReference type="Gene3D" id="1.25.40.10">
    <property type="entry name" value="Tetratricopeptide repeat domain"/>
    <property type="match status" value="1"/>
</dbReference>
<accession>A0ABT1L2L7</accession>
<keyword evidence="1" id="KW-0805">Transcription regulation</keyword>